<keyword evidence="5 8" id="KW-0418">Kinase</keyword>
<gene>
    <name evidence="8" type="primary">ackA</name>
    <name evidence="10" type="ORF">MBSD_n2265</name>
</gene>
<evidence type="ECO:0000313" key="11">
    <source>
        <dbReference type="Proteomes" id="UP000253740"/>
    </source>
</evidence>
<keyword evidence="7 8" id="KW-0460">Magnesium</keyword>
<feature type="binding site" evidence="8">
    <location>
        <begin position="207"/>
        <end position="211"/>
    </location>
    <ligand>
        <name>ATP</name>
        <dbReference type="ChEBI" id="CHEBI:30616"/>
    </ligand>
</feature>
<proteinExistence type="inferred from homology"/>
<dbReference type="Gene3D" id="3.30.420.40">
    <property type="match status" value="2"/>
</dbReference>
<keyword evidence="4 8" id="KW-0547">Nucleotide-binding</keyword>
<dbReference type="STRING" id="1475481.GCA_000953855_02311"/>
<keyword evidence="2 8" id="KW-0808">Transferase</keyword>
<dbReference type="GO" id="GO:0005524">
    <property type="term" value="F:ATP binding"/>
    <property type="evidence" value="ECO:0007669"/>
    <property type="project" value="UniProtKB-KW"/>
</dbReference>
<dbReference type="GO" id="GO:0006083">
    <property type="term" value="P:acetate metabolic process"/>
    <property type="evidence" value="ECO:0007669"/>
    <property type="project" value="TreeGrafter"/>
</dbReference>
<evidence type="ECO:0000256" key="2">
    <source>
        <dbReference type="ARBA" id="ARBA00022679"/>
    </source>
</evidence>
<comment type="subcellular location">
    <subcellularLocation>
        <location evidence="8">Cytoplasm</location>
    </subcellularLocation>
</comment>
<feature type="binding site" evidence="8">
    <location>
        <position position="92"/>
    </location>
    <ligand>
        <name>substrate</name>
    </ligand>
</feature>
<dbReference type="GO" id="GO:0008776">
    <property type="term" value="F:acetate kinase activity"/>
    <property type="evidence" value="ECO:0007669"/>
    <property type="project" value="UniProtKB-UniRule"/>
</dbReference>
<feature type="binding site" evidence="8">
    <location>
        <position position="11"/>
    </location>
    <ligand>
        <name>Mg(2+)</name>
        <dbReference type="ChEBI" id="CHEBI:18420"/>
    </ligand>
</feature>
<feature type="site" description="Transition state stabilizer" evidence="8">
    <location>
        <position position="240"/>
    </location>
</feature>
<dbReference type="AlphaFoldDB" id="A0A0K8QPW4"/>
<comment type="function">
    <text evidence="8">Catalyzes the formation of acetyl phosphate from acetate and ATP. Can also catalyze the reverse reaction.</text>
</comment>
<evidence type="ECO:0000256" key="1">
    <source>
        <dbReference type="ARBA" id="ARBA00022490"/>
    </source>
</evidence>
<dbReference type="PIRSF" id="PIRSF000722">
    <property type="entry name" value="Acetate_prop_kin"/>
    <property type="match status" value="1"/>
</dbReference>
<feature type="binding site" evidence="8">
    <location>
        <position position="18"/>
    </location>
    <ligand>
        <name>ATP</name>
        <dbReference type="ChEBI" id="CHEBI:30616"/>
    </ligand>
</feature>
<comment type="similarity">
    <text evidence="8 9">Belongs to the acetokinase family.</text>
</comment>
<dbReference type="Pfam" id="PF00871">
    <property type="entry name" value="Acetate_kinase"/>
    <property type="match status" value="1"/>
</dbReference>
<evidence type="ECO:0000256" key="5">
    <source>
        <dbReference type="ARBA" id="ARBA00022777"/>
    </source>
</evidence>
<dbReference type="GO" id="GO:0005829">
    <property type="term" value="C:cytosol"/>
    <property type="evidence" value="ECO:0007669"/>
    <property type="project" value="TreeGrafter"/>
</dbReference>
<evidence type="ECO:0000256" key="7">
    <source>
        <dbReference type="ARBA" id="ARBA00022842"/>
    </source>
</evidence>
<evidence type="ECO:0000256" key="4">
    <source>
        <dbReference type="ARBA" id="ARBA00022741"/>
    </source>
</evidence>
<comment type="subunit">
    <text evidence="8">Homodimer.</text>
</comment>
<evidence type="ECO:0000256" key="9">
    <source>
        <dbReference type="RuleBase" id="RU003835"/>
    </source>
</evidence>
<comment type="caution">
    <text evidence="8">Lacks conserved residue(s) required for the propagation of feature annotation.</text>
</comment>
<feature type="site" description="Transition state stabilizer" evidence="8">
    <location>
        <position position="180"/>
    </location>
</feature>
<comment type="pathway">
    <text evidence="8">Metabolic intermediate biosynthesis; acetyl-CoA biosynthesis; acetyl-CoA from acetate: step 1/2.</text>
</comment>
<feature type="binding site" evidence="8">
    <location>
        <begin position="282"/>
        <end position="284"/>
    </location>
    <ligand>
        <name>ATP</name>
        <dbReference type="ChEBI" id="CHEBI:30616"/>
    </ligand>
</feature>
<dbReference type="SUPFAM" id="SSF53067">
    <property type="entry name" value="Actin-like ATPase domain"/>
    <property type="match status" value="2"/>
</dbReference>
<protein>
    <recommendedName>
        <fullName evidence="8">Acetate kinase</fullName>
        <ecNumber evidence="8">2.7.2.1</ecNumber>
    </recommendedName>
    <alternativeName>
        <fullName evidence="8">Acetokinase</fullName>
    </alternativeName>
</protein>
<reference evidence="10" key="1">
    <citation type="submission" date="2015-08" db="EMBL/GenBank/DDBJ databases">
        <title>Complete DNA Sequence of Pseudomonas syringae pv. actinidiae, the Causal Agent of Kiwifruit Canker Disease.</title>
        <authorList>
            <person name="Rikkerink E.H.A."/>
            <person name="Fineran P.C."/>
        </authorList>
    </citation>
    <scope>NUCLEOTIDE SEQUENCE</scope>
    <source>
        <strain evidence="10">SkMP5</strain>
    </source>
</reference>
<dbReference type="NCBIfam" id="TIGR00016">
    <property type="entry name" value="ackA"/>
    <property type="match status" value="1"/>
</dbReference>
<feature type="binding site" evidence="8">
    <location>
        <position position="378"/>
    </location>
    <ligand>
        <name>Mg(2+)</name>
        <dbReference type="ChEBI" id="CHEBI:18420"/>
    </ligand>
</feature>
<dbReference type="UniPathway" id="UPA00340">
    <property type="reaction ID" value="UER00458"/>
</dbReference>
<dbReference type="GO" id="GO:0000287">
    <property type="term" value="F:magnesium ion binding"/>
    <property type="evidence" value="ECO:0007669"/>
    <property type="project" value="UniProtKB-UniRule"/>
</dbReference>
<dbReference type="PANTHER" id="PTHR21060">
    <property type="entry name" value="ACETATE KINASE"/>
    <property type="match status" value="1"/>
</dbReference>
<dbReference type="GO" id="GO:0006085">
    <property type="term" value="P:acetyl-CoA biosynthetic process"/>
    <property type="evidence" value="ECO:0007669"/>
    <property type="project" value="UniProtKB-UniRule"/>
</dbReference>
<organism evidence="10">
    <name type="scientific">Mizugakiibacter sediminis</name>
    <dbReference type="NCBI Taxonomy" id="1475481"/>
    <lineage>
        <taxon>Bacteria</taxon>
        <taxon>Pseudomonadati</taxon>
        <taxon>Pseudomonadota</taxon>
        <taxon>Gammaproteobacteria</taxon>
        <taxon>Lysobacterales</taxon>
        <taxon>Rhodanobacteraceae</taxon>
        <taxon>Mizugakiibacter</taxon>
    </lineage>
</organism>
<dbReference type="OrthoDB" id="9802453at2"/>
<accession>A0A0K8QPW4</accession>
<keyword evidence="3 8" id="KW-0479">Metal-binding</keyword>
<comment type="cofactor">
    <cofactor evidence="8">
        <name>Mg(2+)</name>
        <dbReference type="ChEBI" id="CHEBI:18420"/>
    </cofactor>
    <cofactor evidence="8">
        <name>Mn(2+)</name>
        <dbReference type="ChEBI" id="CHEBI:29035"/>
    </cofactor>
    <text evidence="8">Mg(2+). Can also accept Mn(2+).</text>
</comment>
<dbReference type="PANTHER" id="PTHR21060:SF21">
    <property type="entry name" value="ACETATE KINASE"/>
    <property type="match status" value="1"/>
</dbReference>
<keyword evidence="1 8" id="KW-0963">Cytoplasm</keyword>
<evidence type="ECO:0000313" key="10">
    <source>
        <dbReference type="EMBL" id="GAP66949.1"/>
    </source>
</evidence>
<dbReference type="HAMAP" id="MF_00020">
    <property type="entry name" value="Acetate_kinase"/>
    <property type="match status" value="1"/>
</dbReference>
<feature type="active site" description="Proton donor/acceptor" evidence="8">
    <location>
        <position position="149"/>
    </location>
</feature>
<dbReference type="InterPro" id="IPR043129">
    <property type="entry name" value="ATPase_NBD"/>
</dbReference>
<dbReference type="RefSeq" id="WP_062537509.1">
    <property type="nucleotide sequence ID" value="NZ_DF970239.1"/>
</dbReference>
<comment type="catalytic activity">
    <reaction evidence="8">
        <text>acetate + ATP = acetyl phosphate + ADP</text>
        <dbReference type="Rhea" id="RHEA:11352"/>
        <dbReference type="ChEBI" id="CHEBI:22191"/>
        <dbReference type="ChEBI" id="CHEBI:30089"/>
        <dbReference type="ChEBI" id="CHEBI:30616"/>
        <dbReference type="ChEBI" id="CHEBI:456216"/>
        <dbReference type="EC" id="2.7.2.1"/>
    </reaction>
</comment>
<dbReference type="InterPro" id="IPR000890">
    <property type="entry name" value="Aliphatic_acid_kin_short-chain"/>
</dbReference>
<evidence type="ECO:0000256" key="3">
    <source>
        <dbReference type="ARBA" id="ARBA00022723"/>
    </source>
</evidence>
<evidence type="ECO:0000256" key="8">
    <source>
        <dbReference type="HAMAP-Rule" id="MF_00020"/>
    </source>
</evidence>
<dbReference type="InterPro" id="IPR004372">
    <property type="entry name" value="Ac/propionate_kinase"/>
</dbReference>
<name>A0A0K8QPW4_9GAMM</name>
<dbReference type="Proteomes" id="UP000253740">
    <property type="component" value="Unassembled WGS sequence"/>
</dbReference>
<dbReference type="EMBL" id="DF970239">
    <property type="protein sequence ID" value="GAP66949.1"/>
    <property type="molecule type" value="Genomic_DNA"/>
</dbReference>
<sequence length="391" mass="41284">MGDTRSVLVFNAGSSSLKFAAYRGAADAPSLRGAIERIGAGARLVLHAPAAEALGDTADLPADGSLEHLARWLMVRLRRHLADAEPAAIGHRIVHGGATFAAPARLDEAALDALERLIPLAPQHQPYGLAVVRAAMACWPASPQIACFDTAFHRGQPRLAQLFALPRALTDAGIVRYGFHGLSYAYIAGRLSELLGARADGRVLVAHLGHGASLCAMRGRRSIATTMGFTVMDGLMMARRCGALDPGVLLYLMQERGMDPARLVELLNERSGLLGVSGLSDDVRELEASGDPHAEEALELFAYRAAGEIGAMVAALGGLDALVFTAGIGERSAAMRRRICARLRWLGVELDAQANARHAPRIGAPQTAVDVLVVPTDEEIVIARAARAAVA</sequence>
<dbReference type="EC" id="2.7.2.1" evidence="8"/>
<evidence type="ECO:0000256" key="6">
    <source>
        <dbReference type="ARBA" id="ARBA00022840"/>
    </source>
</evidence>
<keyword evidence="6 8" id="KW-0067">ATP-binding</keyword>
<keyword evidence="11" id="KW-1185">Reference proteome</keyword>
<dbReference type="PRINTS" id="PR00471">
    <property type="entry name" value="ACETATEKNASE"/>
</dbReference>